<dbReference type="EMBL" id="JAVXUO010002933">
    <property type="protein sequence ID" value="KAK2968206.1"/>
    <property type="molecule type" value="Genomic_DNA"/>
</dbReference>
<evidence type="ECO:0000313" key="1">
    <source>
        <dbReference type="EMBL" id="KAK2968206.1"/>
    </source>
</evidence>
<comment type="caution">
    <text evidence="1">The sequence shown here is derived from an EMBL/GenBank/DDBJ whole genome shotgun (WGS) entry which is preliminary data.</text>
</comment>
<dbReference type="Pfam" id="PF00368">
    <property type="entry name" value="HMG-CoA_red"/>
    <property type="match status" value="1"/>
</dbReference>
<dbReference type="GO" id="GO:0016126">
    <property type="term" value="P:sterol biosynthetic process"/>
    <property type="evidence" value="ECO:0007669"/>
    <property type="project" value="TreeGrafter"/>
</dbReference>
<dbReference type="InterPro" id="IPR009029">
    <property type="entry name" value="HMG_CoA_Rdtase_sub-bd_dom_sf"/>
</dbReference>
<sequence>MVGQEAKLGVKFLLEKARLKDRIHIEGVSKRSSIGFRPKVVKAIIAAITPFYSLESKLGDYYRADAIKTEALERITSKSLNWLGFNYDSIWGSAGRCLLIPMGIAEPLFLDDREYYVPMATIDGCLVASTNSGCKAILLKDGITRASIPS</sequence>
<protein>
    <submittedName>
        <fullName evidence="1">Uncharacterized protein</fullName>
    </submittedName>
</protein>
<dbReference type="SUPFAM" id="SSF56542">
    <property type="entry name" value="Substrate-binding domain of HMG-CoA reductase"/>
    <property type="match status" value="1"/>
</dbReference>
<organism evidence="1 2">
    <name type="scientific">Escallonia rubra</name>
    <dbReference type="NCBI Taxonomy" id="112253"/>
    <lineage>
        <taxon>Eukaryota</taxon>
        <taxon>Viridiplantae</taxon>
        <taxon>Streptophyta</taxon>
        <taxon>Embryophyta</taxon>
        <taxon>Tracheophyta</taxon>
        <taxon>Spermatophyta</taxon>
        <taxon>Magnoliopsida</taxon>
        <taxon>eudicotyledons</taxon>
        <taxon>Gunneridae</taxon>
        <taxon>Pentapetalae</taxon>
        <taxon>asterids</taxon>
        <taxon>campanulids</taxon>
        <taxon>Escalloniales</taxon>
        <taxon>Escalloniaceae</taxon>
        <taxon>Escallonia</taxon>
    </lineage>
</organism>
<dbReference type="AlphaFoldDB" id="A0AA88U4D5"/>
<reference evidence="1" key="1">
    <citation type="submission" date="2022-12" db="EMBL/GenBank/DDBJ databases">
        <title>Draft genome assemblies for two species of Escallonia (Escalloniales).</title>
        <authorList>
            <person name="Chanderbali A."/>
            <person name="Dervinis C."/>
            <person name="Anghel I."/>
            <person name="Soltis D."/>
            <person name="Soltis P."/>
            <person name="Zapata F."/>
        </authorList>
    </citation>
    <scope>NUCLEOTIDE SEQUENCE</scope>
    <source>
        <strain evidence="1">UCBG92.1500</strain>
        <tissue evidence="1">Leaf</tissue>
    </source>
</reference>
<dbReference type="GO" id="GO:0004420">
    <property type="term" value="F:hydroxymethylglutaryl-CoA reductase (NADPH) activity"/>
    <property type="evidence" value="ECO:0007669"/>
    <property type="project" value="InterPro"/>
</dbReference>
<proteinExistence type="predicted"/>
<dbReference type="InterPro" id="IPR002202">
    <property type="entry name" value="HMG_CoA_Rdtase"/>
</dbReference>
<dbReference type="PANTHER" id="PTHR10572:SF44">
    <property type="entry name" value="3-HYDROXY-3-METHYLGLUTARYL-COENZYME A REDUCTASE 1"/>
    <property type="match status" value="1"/>
</dbReference>
<dbReference type="GO" id="GO:0005778">
    <property type="term" value="C:peroxisomal membrane"/>
    <property type="evidence" value="ECO:0007669"/>
    <property type="project" value="TreeGrafter"/>
</dbReference>
<dbReference type="Gene3D" id="3.90.770.10">
    <property type="entry name" value="3-hydroxy-3-methylglutaryl-coenzyme A Reductase, Chain A, domain 2"/>
    <property type="match status" value="1"/>
</dbReference>
<accession>A0AA88U4D5</accession>
<dbReference type="GO" id="GO:0005789">
    <property type="term" value="C:endoplasmic reticulum membrane"/>
    <property type="evidence" value="ECO:0007669"/>
    <property type="project" value="TreeGrafter"/>
</dbReference>
<keyword evidence="2" id="KW-1185">Reference proteome</keyword>
<dbReference type="PANTHER" id="PTHR10572">
    <property type="entry name" value="3-HYDROXY-3-METHYLGLUTARYL-COENZYME A REDUCTASE"/>
    <property type="match status" value="1"/>
</dbReference>
<dbReference type="PROSITE" id="PS50065">
    <property type="entry name" value="HMG_COA_REDUCTASE_4"/>
    <property type="match status" value="1"/>
</dbReference>
<dbReference type="GO" id="GO:0015936">
    <property type="term" value="P:coenzyme A metabolic process"/>
    <property type="evidence" value="ECO:0007669"/>
    <property type="project" value="InterPro"/>
</dbReference>
<dbReference type="GO" id="GO:0008299">
    <property type="term" value="P:isoprenoid biosynthetic process"/>
    <property type="evidence" value="ECO:0007669"/>
    <property type="project" value="TreeGrafter"/>
</dbReference>
<dbReference type="PRINTS" id="PR00071">
    <property type="entry name" value="HMGCOARDTASE"/>
</dbReference>
<dbReference type="InterPro" id="IPR023074">
    <property type="entry name" value="HMG_CoA_Rdtase_cat_sf"/>
</dbReference>
<gene>
    <name evidence="1" type="ORF">RJ640_017687</name>
</gene>
<name>A0AA88U4D5_9ASTE</name>
<dbReference type="Proteomes" id="UP001187471">
    <property type="component" value="Unassembled WGS sequence"/>
</dbReference>
<evidence type="ECO:0000313" key="2">
    <source>
        <dbReference type="Proteomes" id="UP001187471"/>
    </source>
</evidence>